<feature type="transmembrane region" description="Helical" evidence="7">
    <location>
        <begin position="60"/>
        <end position="86"/>
    </location>
</feature>
<feature type="transmembrane region" description="Helical" evidence="7">
    <location>
        <begin position="400"/>
        <end position="421"/>
    </location>
</feature>
<keyword evidence="3" id="KW-1003">Cell membrane</keyword>
<evidence type="ECO:0000259" key="8">
    <source>
        <dbReference type="PROSITE" id="PS50928"/>
    </source>
</evidence>
<dbReference type="STRING" id="216942.SLITO_v1c07550"/>
<evidence type="ECO:0000256" key="5">
    <source>
        <dbReference type="ARBA" id="ARBA00022989"/>
    </source>
</evidence>
<dbReference type="SUPFAM" id="SSF161098">
    <property type="entry name" value="MetI-like"/>
    <property type="match status" value="2"/>
</dbReference>
<name>A0A0K1W2I0_9MOLU</name>
<sequence length="829" mass="97847">MIVIFTMNAVIVSFIIVDGNWGQLFNNFNNLVLRLKQMFKWDFKNFFEKNRFGESFMNRALMSLLSTFLISISGTIIGTIISLIIAICSSYRVVKNKFINSICISILAILRTIPSFVFSLILIGYFGQSSLTLMISICLFTISITGRLYLEKIEHLNYKVYDSLRATGSTKTNAYIAGVMPEFTWNIFSVMFYAFETNIRYIAIIGGITKVGIGELINNNISLQRWDRVGFLLFLLVLFIVILESLIYLAKNYLLMDKDFIIGKNKEKNIIKKINKIKNMNNLKYYINIKYKFIKKNKQEIKKFKKTHKNNIRVNKLSFNSFIKNEPNIKKWFIYDQYFSIWVRLDKTYVTYFNKEVEILKNIEIESLKEMLVKLKENNKKLITPRYVNSKRPKNWVKRLIFFGIIFILFIYSLTNIKFVIMDKEIINSTNQSIKRIFNIDWKSLFMQTNKVSHSVISLIIETLATAVLGTFIGSLLAYFLGLLSSDTIVNFYVAKIFKFITIIIRAVPTYIYAIIFVSVIGLGPFNGSLAIAMGTMSMLTKYNREVFESINTKLISQLQATGFNFLQKFKYGVIPQTNSNVIAYIIYRFDINFKEVATLGLVGAGTLGYLLNAYFSLRWFEQFGALSFGIILFTFLMEWIAKMMREKIKYNKNPKLIDFIINKIRSLKYINYKFEELMFFKKSTLLFEESRAFYYYSNNEIFKEFKIRKKINNNVKNNELLINCINDYYKSNFKNYSEYKIYKLRVLKNIKNHRKDYLTEIKTTYKNKLKNNKTKFKIQIKELNNKEKVNNFTNEYKKELKNNKYSYKNIKNLLEWDINKYYINFKEL</sequence>
<dbReference type="InterPro" id="IPR035906">
    <property type="entry name" value="MetI-like_sf"/>
</dbReference>
<evidence type="ECO:0000256" key="1">
    <source>
        <dbReference type="ARBA" id="ARBA00004651"/>
    </source>
</evidence>
<accession>A0A0K1W2I0</accession>
<keyword evidence="4 7" id="KW-0812">Transmembrane</keyword>
<dbReference type="EMBL" id="CP012357">
    <property type="protein sequence ID" value="AKX34378.1"/>
    <property type="molecule type" value="Genomic_DNA"/>
</dbReference>
<evidence type="ECO:0000256" key="2">
    <source>
        <dbReference type="ARBA" id="ARBA00022448"/>
    </source>
</evidence>
<feature type="domain" description="ABC transmembrane type-1" evidence="8">
    <location>
        <begin position="460"/>
        <end position="642"/>
    </location>
</feature>
<keyword evidence="10" id="KW-1185">Reference proteome</keyword>
<dbReference type="AlphaFoldDB" id="A0A0K1W2I0"/>
<evidence type="ECO:0000313" key="10">
    <source>
        <dbReference type="Proteomes" id="UP000067476"/>
    </source>
</evidence>
<dbReference type="CDD" id="cd06261">
    <property type="entry name" value="TM_PBP2"/>
    <property type="match status" value="1"/>
</dbReference>
<feature type="transmembrane region" description="Helical" evidence="7">
    <location>
        <begin position="98"/>
        <end position="125"/>
    </location>
</feature>
<dbReference type="PROSITE" id="PS50928">
    <property type="entry name" value="ABC_TM1"/>
    <property type="match status" value="2"/>
</dbReference>
<feature type="transmembrane region" description="Helical" evidence="7">
    <location>
        <begin position="131"/>
        <end position="150"/>
    </location>
</feature>
<dbReference type="OrthoDB" id="8557224at2"/>
<dbReference type="PANTHER" id="PTHR30043">
    <property type="entry name" value="PHOSPHONATES TRANSPORT SYSTEM PERMEASE PROTEIN"/>
    <property type="match status" value="1"/>
</dbReference>
<protein>
    <submittedName>
        <fullName evidence="9">Phosphonate ABC transporter permease</fullName>
    </submittedName>
</protein>
<feature type="transmembrane region" description="Helical" evidence="7">
    <location>
        <begin position="488"/>
        <end position="505"/>
    </location>
</feature>
<feature type="domain" description="ABC transmembrane type-1" evidence="8">
    <location>
        <begin position="64"/>
        <end position="247"/>
    </location>
</feature>
<evidence type="ECO:0000256" key="3">
    <source>
        <dbReference type="ARBA" id="ARBA00022475"/>
    </source>
</evidence>
<keyword evidence="5 7" id="KW-1133">Transmembrane helix</keyword>
<feature type="transmembrane region" description="Helical" evidence="7">
    <location>
        <begin position="229"/>
        <end position="250"/>
    </location>
</feature>
<evidence type="ECO:0000256" key="4">
    <source>
        <dbReference type="ARBA" id="ARBA00022692"/>
    </source>
</evidence>
<feature type="transmembrane region" description="Helical" evidence="7">
    <location>
        <begin position="624"/>
        <end position="642"/>
    </location>
</feature>
<dbReference type="InterPro" id="IPR000515">
    <property type="entry name" value="MetI-like"/>
</dbReference>
<keyword evidence="6 7" id="KW-0472">Membrane</keyword>
<dbReference type="KEGG" id="sll:SLITO_v1c07550"/>
<dbReference type="PANTHER" id="PTHR30043:SF1">
    <property type="entry name" value="ABC TRANSPORT SYSTEM PERMEASE PROTEIN P69"/>
    <property type="match status" value="1"/>
</dbReference>
<gene>
    <name evidence="9" type="primary">phnE</name>
    <name evidence="9" type="ORF">SLITO_v1c07550</name>
</gene>
<organism evidence="9 10">
    <name type="scientific">Spiroplasma litorale</name>
    <dbReference type="NCBI Taxonomy" id="216942"/>
    <lineage>
        <taxon>Bacteria</taxon>
        <taxon>Bacillati</taxon>
        <taxon>Mycoplasmatota</taxon>
        <taxon>Mollicutes</taxon>
        <taxon>Entomoplasmatales</taxon>
        <taxon>Spiroplasmataceae</taxon>
        <taxon>Spiroplasma</taxon>
    </lineage>
</organism>
<dbReference type="GO" id="GO:0005886">
    <property type="term" value="C:plasma membrane"/>
    <property type="evidence" value="ECO:0007669"/>
    <property type="project" value="UniProtKB-SubCell"/>
</dbReference>
<keyword evidence="2 7" id="KW-0813">Transport</keyword>
<evidence type="ECO:0000313" key="9">
    <source>
        <dbReference type="EMBL" id="AKX34378.1"/>
    </source>
</evidence>
<evidence type="ECO:0000256" key="7">
    <source>
        <dbReference type="RuleBase" id="RU363032"/>
    </source>
</evidence>
<comment type="similarity">
    <text evidence="7">Belongs to the binding-protein-dependent transport system permease family.</text>
</comment>
<dbReference type="Pfam" id="PF00528">
    <property type="entry name" value="BPD_transp_1"/>
    <property type="match status" value="2"/>
</dbReference>
<dbReference type="GO" id="GO:0055085">
    <property type="term" value="P:transmembrane transport"/>
    <property type="evidence" value="ECO:0007669"/>
    <property type="project" value="InterPro"/>
</dbReference>
<proteinExistence type="inferred from homology"/>
<dbReference type="Proteomes" id="UP000067476">
    <property type="component" value="Chromosome"/>
</dbReference>
<feature type="transmembrane region" description="Helical" evidence="7">
    <location>
        <begin position="511"/>
        <end position="535"/>
    </location>
</feature>
<feature type="transmembrane region" description="Helical" evidence="7">
    <location>
        <begin position="597"/>
        <end position="618"/>
    </location>
</feature>
<reference evidence="9 10" key="1">
    <citation type="journal article" date="2015" name="Genome Announc.">
        <title>Complete Genome Sequence of Spiroplasma litorale TN-1T (DSM 21781), a Bacterium Isolated from a Green-Eyed Horsefly (Tabanus nigrovittatus).</title>
        <authorList>
            <person name="Lo W.S."/>
            <person name="Lai Y.C."/>
            <person name="Lien Y.W."/>
            <person name="Wang T.H."/>
            <person name="Kuo C.H."/>
        </authorList>
    </citation>
    <scope>NUCLEOTIDE SEQUENCE [LARGE SCALE GENOMIC DNA]</scope>
    <source>
        <strain evidence="9 10">TN-1</strain>
    </source>
</reference>
<feature type="transmembrane region" description="Helical" evidence="7">
    <location>
        <begin position="456"/>
        <end position="481"/>
    </location>
</feature>
<dbReference type="Gene3D" id="1.10.3720.10">
    <property type="entry name" value="MetI-like"/>
    <property type="match status" value="2"/>
</dbReference>
<dbReference type="PATRIC" id="fig|216942.3.peg.768"/>
<comment type="subcellular location">
    <subcellularLocation>
        <location evidence="1 7">Cell membrane</location>
        <topology evidence="1 7">Multi-pass membrane protein</topology>
    </subcellularLocation>
</comment>
<evidence type="ECO:0000256" key="6">
    <source>
        <dbReference type="ARBA" id="ARBA00023136"/>
    </source>
</evidence>